<name>F6BAA3_METIK</name>
<sequence>MDKVSFDKLVDIIFRELIPKLVYNRGVSKFAEERSKFEGWLKA</sequence>
<dbReference type="Proteomes" id="UP000009227">
    <property type="component" value="Chromosome"/>
</dbReference>
<dbReference type="HOGENOM" id="CLU_3227807_0_0_2"/>
<reference evidence="1 2" key="1">
    <citation type="submission" date="2011-05" db="EMBL/GenBank/DDBJ databases">
        <title>Complete sequence of Methanotorris igneus Kol 5.</title>
        <authorList>
            <consortium name="US DOE Joint Genome Institute"/>
            <person name="Lucas S."/>
            <person name="Han J."/>
            <person name="Lapidus A."/>
            <person name="Cheng J.-F."/>
            <person name="Goodwin L."/>
            <person name="Pitluck S."/>
            <person name="Peters L."/>
            <person name="Mikhailova N."/>
            <person name="Chertkov O."/>
            <person name="Han C."/>
            <person name="Tapia R."/>
            <person name="Land M."/>
            <person name="Hauser L."/>
            <person name="Kyrpides N."/>
            <person name="Ivanova N."/>
            <person name="Pagani I."/>
            <person name="Sieprawska-Lupa M."/>
            <person name="Whitman W."/>
            <person name="Woyke T."/>
        </authorList>
    </citation>
    <scope>NUCLEOTIDE SEQUENCE [LARGE SCALE GENOMIC DNA]</scope>
    <source>
        <strain evidence="2">DSM 5666 / JCM 11834 / Kol 5</strain>
    </source>
</reference>
<dbReference type="GeneID" id="80457991"/>
<keyword evidence="2" id="KW-1185">Reference proteome</keyword>
<proteinExistence type="predicted"/>
<evidence type="ECO:0000313" key="2">
    <source>
        <dbReference type="Proteomes" id="UP000009227"/>
    </source>
</evidence>
<dbReference type="RefSeq" id="WP_013798402.1">
    <property type="nucleotide sequence ID" value="NC_015562.1"/>
</dbReference>
<dbReference type="STRING" id="880724.Metig_0236"/>
<dbReference type="KEGG" id="mig:Metig_0236"/>
<organism evidence="2">
    <name type="scientific">Methanotorris igneus (strain DSM 5666 / JCM 11834 / Kol 5)</name>
    <dbReference type="NCBI Taxonomy" id="880724"/>
    <lineage>
        <taxon>Archaea</taxon>
        <taxon>Methanobacteriati</taxon>
        <taxon>Methanobacteriota</taxon>
        <taxon>Methanomada group</taxon>
        <taxon>Methanococci</taxon>
        <taxon>Methanococcales</taxon>
        <taxon>Methanocaldococcaceae</taxon>
        <taxon>Methanotorris</taxon>
    </lineage>
</organism>
<gene>
    <name evidence="1" type="ordered locus">Metig_0236</name>
</gene>
<evidence type="ECO:0000313" key="1">
    <source>
        <dbReference type="EMBL" id="AEF95793.1"/>
    </source>
</evidence>
<protein>
    <submittedName>
        <fullName evidence="1">Uncharacterized protein</fullName>
    </submittedName>
</protein>
<dbReference type="EMBL" id="CP002737">
    <property type="protein sequence ID" value="AEF95793.1"/>
    <property type="molecule type" value="Genomic_DNA"/>
</dbReference>
<dbReference type="AlphaFoldDB" id="F6BAA3"/>
<accession>F6BAA3</accession>